<dbReference type="EMBL" id="MU393522">
    <property type="protein sequence ID" value="KAI4862623.1"/>
    <property type="molecule type" value="Genomic_DNA"/>
</dbReference>
<evidence type="ECO:0000313" key="1">
    <source>
        <dbReference type="EMBL" id="KAI4862623.1"/>
    </source>
</evidence>
<comment type="caution">
    <text evidence="1">The sequence shown here is derived from an EMBL/GenBank/DDBJ whole genome shotgun (WGS) entry which is preliminary data.</text>
</comment>
<dbReference type="Proteomes" id="UP001497700">
    <property type="component" value="Unassembled WGS sequence"/>
</dbReference>
<accession>A0ACB9YTV0</accession>
<organism evidence="1 2">
    <name type="scientific">Hypoxylon rubiginosum</name>
    <dbReference type="NCBI Taxonomy" id="110542"/>
    <lineage>
        <taxon>Eukaryota</taxon>
        <taxon>Fungi</taxon>
        <taxon>Dikarya</taxon>
        <taxon>Ascomycota</taxon>
        <taxon>Pezizomycotina</taxon>
        <taxon>Sordariomycetes</taxon>
        <taxon>Xylariomycetidae</taxon>
        <taxon>Xylariales</taxon>
        <taxon>Hypoxylaceae</taxon>
        <taxon>Hypoxylon</taxon>
    </lineage>
</organism>
<reference evidence="1 2" key="1">
    <citation type="journal article" date="2022" name="New Phytol.">
        <title>Ecological generalism drives hyperdiversity of secondary metabolite gene clusters in xylarialean endophytes.</title>
        <authorList>
            <person name="Franco M.E.E."/>
            <person name="Wisecaver J.H."/>
            <person name="Arnold A.E."/>
            <person name="Ju Y.M."/>
            <person name="Slot J.C."/>
            <person name="Ahrendt S."/>
            <person name="Moore L.P."/>
            <person name="Eastman K.E."/>
            <person name="Scott K."/>
            <person name="Konkel Z."/>
            <person name="Mondo S.J."/>
            <person name="Kuo A."/>
            <person name="Hayes R.D."/>
            <person name="Haridas S."/>
            <person name="Andreopoulos B."/>
            <person name="Riley R."/>
            <person name="LaButti K."/>
            <person name="Pangilinan J."/>
            <person name="Lipzen A."/>
            <person name="Amirebrahimi M."/>
            <person name="Yan J."/>
            <person name="Adam C."/>
            <person name="Keymanesh K."/>
            <person name="Ng V."/>
            <person name="Louie K."/>
            <person name="Northen T."/>
            <person name="Drula E."/>
            <person name="Henrissat B."/>
            <person name="Hsieh H.M."/>
            <person name="Youens-Clark K."/>
            <person name="Lutzoni F."/>
            <person name="Miadlikowska J."/>
            <person name="Eastwood D.C."/>
            <person name="Hamelin R.C."/>
            <person name="Grigoriev I.V."/>
            <person name="U'Ren J.M."/>
        </authorList>
    </citation>
    <scope>NUCLEOTIDE SEQUENCE [LARGE SCALE GENOMIC DNA]</scope>
    <source>
        <strain evidence="1 2">CBS 119005</strain>
    </source>
</reference>
<name>A0ACB9YTV0_9PEZI</name>
<evidence type="ECO:0000313" key="2">
    <source>
        <dbReference type="Proteomes" id="UP001497700"/>
    </source>
</evidence>
<sequence length="333" mass="37367">MAPCRLTPPFPPDQSLVELSAITHPSIVRTAVATVILPSQDLDAYLAHELNTTRLSCLHKYLWLAGLPVPARPLHRQRLMNRAIVITERADEHLVWHEHRIFIKPMPAFLLCHSFWETHLCSDRDLHASACGMLLSYAWLVAYPSDFAIAAAAGLLPPGVTWQRWTSLACAALGALDLATMSDVAPRYRYGELRLSRLDMLTRWSFLLLPPAAPPWSPRRLVDGYMSSSTWYTAFFERHFGWLVVGFVYVSVVLSALQVGLATDALAASPHFQAFGLGLTLAGLAALFLALAAMLALWLVLFWYHLLSTIAFDRRTRLQREKAREKKKKPTSL</sequence>
<protein>
    <submittedName>
        <fullName evidence="1">Uncharacterized protein</fullName>
    </submittedName>
</protein>
<keyword evidence="2" id="KW-1185">Reference proteome</keyword>
<proteinExistence type="predicted"/>
<gene>
    <name evidence="1" type="ORF">F4820DRAFT_430041</name>
</gene>